<evidence type="ECO:0000313" key="2">
    <source>
        <dbReference type="EMBL" id="AFZ10180.1"/>
    </source>
</evidence>
<evidence type="ECO:0000313" key="3">
    <source>
        <dbReference type="Proteomes" id="UP000010478"/>
    </source>
</evidence>
<dbReference type="KEGG" id="oni:Osc7112_5986"/>
<organism evidence="2 3">
    <name type="scientific">Phormidium nigroviride PCC 7112</name>
    <dbReference type="NCBI Taxonomy" id="179408"/>
    <lineage>
        <taxon>Bacteria</taxon>
        <taxon>Bacillati</taxon>
        <taxon>Cyanobacteriota</taxon>
        <taxon>Cyanophyceae</taxon>
        <taxon>Oscillatoriophycideae</taxon>
        <taxon>Oscillatoriales</taxon>
        <taxon>Oscillatoriaceae</taxon>
        <taxon>Phormidium</taxon>
    </lineage>
</organism>
<evidence type="ECO:0000256" key="1">
    <source>
        <dbReference type="SAM" id="MobiDB-lite"/>
    </source>
</evidence>
<reference evidence="2 3" key="1">
    <citation type="submission" date="2012-05" db="EMBL/GenBank/DDBJ databases">
        <title>Finished chromosome of genome of Oscillatoria sp. PCC 7112.</title>
        <authorList>
            <consortium name="US DOE Joint Genome Institute"/>
            <person name="Gugger M."/>
            <person name="Coursin T."/>
            <person name="Rippka R."/>
            <person name="Tandeau De Marsac N."/>
            <person name="Huntemann M."/>
            <person name="Wei C.-L."/>
            <person name="Han J."/>
            <person name="Detter J.C."/>
            <person name="Han C."/>
            <person name="Tapia R."/>
            <person name="Davenport K."/>
            <person name="Daligault H."/>
            <person name="Erkkila T."/>
            <person name="Gu W."/>
            <person name="Munk A.C.C."/>
            <person name="Teshima H."/>
            <person name="Xu Y."/>
            <person name="Chain P."/>
            <person name="Chen A."/>
            <person name="Krypides N."/>
            <person name="Mavromatis K."/>
            <person name="Markowitz V."/>
            <person name="Szeto E."/>
            <person name="Ivanova N."/>
            <person name="Mikhailova N."/>
            <person name="Ovchinnikova G."/>
            <person name="Pagani I."/>
            <person name="Pati A."/>
            <person name="Goodwin L."/>
            <person name="Peters L."/>
            <person name="Pitluck S."/>
            <person name="Woyke T."/>
            <person name="Kerfeld C."/>
        </authorList>
    </citation>
    <scope>NUCLEOTIDE SEQUENCE [LARGE SCALE GENOMIC DNA]</scope>
    <source>
        <strain evidence="2 3">PCC 7112</strain>
    </source>
</reference>
<name>K9VSI4_9CYAN</name>
<accession>K9VSI4</accession>
<dbReference type="EMBL" id="CP003614">
    <property type="protein sequence ID" value="AFZ10180.1"/>
    <property type="molecule type" value="Genomic_DNA"/>
</dbReference>
<feature type="compositionally biased region" description="Polar residues" evidence="1">
    <location>
        <begin position="1"/>
        <end position="10"/>
    </location>
</feature>
<gene>
    <name evidence="2" type="ORF">Osc7112_5986</name>
</gene>
<dbReference type="AlphaFoldDB" id="K9VSI4"/>
<dbReference type="STRING" id="179408.Osc7112_5986"/>
<proteinExistence type="predicted"/>
<dbReference type="Proteomes" id="UP000010478">
    <property type="component" value="Chromosome"/>
</dbReference>
<dbReference type="RefSeq" id="WP_015179380.1">
    <property type="nucleotide sequence ID" value="NC_019729.1"/>
</dbReference>
<feature type="region of interest" description="Disordered" evidence="1">
    <location>
        <begin position="1"/>
        <end position="34"/>
    </location>
</feature>
<dbReference type="HOGENOM" id="CLU_2634684_0_0_3"/>
<protein>
    <submittedName>
        <fullName evidence="2">Uncharacterized protein</fullName>
    </submittedName>
</protein>
<keyword evidence="3" id="KW-1185">Reference proteome</keyword>
<sequence>MDSTNQFSQEVEQDSGVRPQQLSANPDAEELNDTELDAIAGGMAQYDYLNWTGLILDHFGGFDPRIYKANGFVGKKA</sequence>